<evidence type="ECO:0000313" key="2">
    <source>
        <dbReference type="Proteomes" id="UP000183832"/>
    </source>
</evidence>
<keyword evidence="2" id="KW-1185">Reference proteome</keyword>
<accession>A0A1J1I7J2</accession>
<protein>
    <submittedName>
        <fullName evidence="1">CLUMA_CG009584, isoform A</fullName>
    </submittedName>
</protein>
<name>A0A1J1I7J2_9DIPT</name>
<dbReference type="EMBL" id="CVRI01000043">
    <property type="protein sequence ID" value="CRK96155.1"/>
    <property type="molecule type" value="Genomic_DNA"/>
</dbReference>
<proteinExistence type="predicted"/>
<dbReference type="Proteomes" id="UP000183832">
    <property type="component" value="Unassembled WGS sequence"/>
</dbReference>
<gene>
    <name evidence="1" type="ORF">CLUMA_CG009584</name>
</gene>
<organism evidence="1 2">
    <name type="scientific">Clunio marinus</name>
    <dbReference type="NCBI Taxonomy" id="568069"/>
    <lineage>
        <taxon>Eukaryota</taxon>
        <taxon>Metazoa</taxon>
        <taxon>Ecdysozoa</taxon>
        <taxon>Arthropoda</taxon>
        <taxon>Hexapoda</taxon>
        <taxon>Insecta</taxon>
        <taxon>Pterygota</taxon>
        <taxon>Neoptera</taxon>
        <taxon>Endopterygota</taxon>
        <taxon>Diptera</taxon>
        <taxon>Nematocera</taxon>
        <taxon>Chironomoidea</taxon>
        <taxon>Chironomidae</taxon>
        <taxon>Clunio</taxon>
    </lineage>
</organism>
<dbReference type="AlphaFoldDB" id="A0A1J1I7J2"/>
<evidence type="ECO:0000313" key="1">
    <source>
        <dbReference type="EMBL" id="CRK96155.1"/>
    </source>
</evidence>
<sequence length="191" mass="22057">MKNEHEKPVEILLRTKFNQNIFNCAINHCRAKLQSEKRELKYFSIHFMMVVDVWMEEEAETAGEEKKITHPCCYVGIEWFARLMNYGSSSLAGLRWKIYEIGKGNEREATLILNGCPLMFCVQYHVLYSVRHKFSCCCACSCSCSTKPTNDACVEEISVEYKARQHNDFNLVQCPAIDIRNIKSVLKGTTH</sequence>
<reference evidence="1 2" key="1">
    <citation type="submission" date="2015-04" db="EMBL/GenBank/DDBJ databases">
        <authorList>
            <person name="Syromyatnikov M.Y."/>
            <person name="Popov V.N."/>
        </authorList>
    </citation>
    <scope>NUCLEOTIDE SEQUENCE [LARGE SCALE GENOMIC DNA]</scope>
</reference>